<feature type="transmembrane region" description="Helical" evidence="6">
    <location>
        <begin position="154"/>
        <end position="174"/>
    </location>
</feature>
<organism evidence="7 8">
    <name type="scientific">Nocardioides zeicaulis</name>
    <dbReference type="NCBI Taxonomy" id="1776857"/>
    <lineage>
        <taxon>Bacteria</taxon>
        <taxon>Bacillati</taxon>
        <taxon>Actinomycetota</taxon>
        <taxon>Actinomycetes</taxon>
        <taxon>Propionibacteriales</taxon>
        <taxon>Nocardioidaceae</taxon>
        <taxon>Nocardioides</taxon>
    </lineage>
</organism>
<gene>
    <name evidence="7" type="ORF">ACFFJG_18320</name>
</gene>
<dbReference type="EMBL" id="JBHLXH010000002">
    <property type="protein sequence ID" value="MFC0224448.1"/>
    <property type="molecule type" value="Genomic_DNA"/>
</dbReference>
<comment type="caution">
    <text evidence="7">The sequence shown here is derived from an EMBL/GenBank/DDBJ whole genome shotgun (WGS) entry which is preliminary data.</text>
</comment>
<dbReference type="Proteomes" id="UP001589698">
    <property type="component" value="Unassembled WGS sequence"/>
</dbReference>
<evidence type="ECO:0000313" key="7">
    <source>
        <dbReference type="EMBL" id="MFC0224448.1"/>
    </source>
</evidence>
<dbReference type="InterPro" id="IPR017039">
    <property type="entry name" value="Virul_fac_BrkB"/>
</dbReference>
<feature type="transmembrane region" description="Helical" evidence="6">
    <location>
        <begin position="258"/>
        <end position="286"/>
    </location>
</feature>
<keyword evidence="4 6" id="KW-1133">Transmembrane helix</keyword>
<evidence type="ECO:0000256" key="2">
    <source>
        <dbReference type="ARBA" id="ARBA00022475"/>
    </source>
</evidence>
<feature type="transmembrane region" description="Helical" evidence="6">
    <location>
        <begin position="227"/>
        <end position="252"/>
    </location>
</feature>
<accession>A0ABV6E634</accession>
<keyword evidence="5 6" id="KW-0472">Membrane</keyword>
<evidence type="ECO:0000256" key="3">
    <source>
        <dbReference type="ARBA" id="ARBA00022692"/>
    </source>
</evidence>
<evidence type="ECO:0000256" key="4">
    <source>
        <dbReference type="ARBA" id="ARBA00022989"/>
    </source>
</evidence>
<evidence type="ECO:0000256" key="1">
    <source>
        <dbReference type="ARBA" id="ARBA00004651"/>
    </source>
</evidence>
<evidence type="ECO:0000313" key="8">
    <source>
        <dbReference type="Proteomes" id="UP001589698"/>
    </source>
</evidence>
<protein>
    <submittedName>
        <fullName evidence="7">YihY/virulence factor BrkB family protein</fullName>
    </submittedName>
</protein>
<evidence type="ECO:0000256" key="6">
    <source>
        <dbReference type="SAM" id="Phobius"/>
    </source>
</evidence>
<feature type="transmembrane region" description="Helical" evidence="6">
    <location>
        <begin position="194"/>
        <end position="215"/>
    </location>
</feature>
<evidence type="ECO:0000256" key="5">
    <source>
        <dbReference type="ARBA" id="ARBA00023136"/>
    </source>
</evidence>
<keyword evidence="8" id="KW-1185">Reference proteome</keyword>
<dbReference type="Pfam" id="PF03631">
    <property type="entry name" value="Virul_fac_BrkB"/>
    <property type="match status" value="1"/>
</dbReference>
<dbReference type="PANTHER" id="PTHR30213:SF1">
    <property type="entry name" value="INNER MEMBRANE PROTEIN YHJD"/>
    <property type="match status" value="1"/>
</dbReference>
<sequence>MPLLDTVKQRVSDVRERRPFVDHLVRMVEHYGFVNGSALAGAVTFFGFLSFFPILALGFAVVGWVARVYPDAQDQMVQAIQSVLPMVVQGEPAQGEISIDAFQNGAGAAAGVGVVGLLYSGLGWVSGLRTALQAVFETPRREQPNFLVGKLKDLLALVLIGVVLMVAVAVSALVTWLSGEILGWLGLGLALKPLLAVLAVAVGLAANSLLFFSIFKVLADHDTPDRSLWSGALLGAIAFEVLKQAAAFLLASTQGQPAFAVFGIALVLLIWINYFSRVVLFAAAWAHTSRESRERRAAQAAAEGRAEGPRIDLAAAAAGGVRPSPAAAAATSPKAAFAAGAASMLGLVALVRRRP</sequence>
<dbReference type="PANTHER" id="PTHR30213">
    <property type="entry name" value="INNER MEMBRANE PROTEIN YHJD"/>
    <property type="match status" value="1"/>
</dbReference>
<name>A0ABV6E634_9ACTN</name>
<reference evidence="7 8" key="1">
    <citation type="submission" date="2024-09" db="EMBL/GenBank/DDBJ databases">
        <authorList>
            <person name="Sun Q."/>
            <person name="Mori K."/>
        </authorList>
    </citation>
    <scope>NUCLEOTIDE SEQUENCE [LARGE SCALE GENOMIC DNA]</scope>
    <source>
        <strain evidence="7 8">CCM 8654</strain>
    </source>
</reference>
<keyword evidence="3 6" id="KW-0812">Transmembrane</keyword>
<keyword evidence="2" id="KW-1003">Cell membrane</keyword>
<dbReference type="RefSeq" id="WP_378520216.1">
    <property type="nucleotide sequence ID" value="NZ_CBCSDI010000014.1"/>
</dbReference>
<comment type="subcellular location">
    <subcellularLocation>
        <location evidence="1">Cell membrane</location>
        <topology evidence="1">Multi-pass membrane protein</topology>
    </subcellularLocation>
</comment>
<proteinExistence type="predicted"/>
<feature type="transmembrane region" description="Helical" evidence="6">
    <location>
        <begin position="38"/>
        <end position="66"/>
    </location>
</feature>